<evidence type="ECO:0000256" key="1">
    <source>
        <dbReference type="SAM" id="Coils"/>
    </source>
</evidence>
<gene>
    <name evidence="3" type="ORF">BJ508DRAFT_331564</name>
</gene>
<sequence>MSRPPTSMASAPPNTDGPAIYAVLFKTYEPLLGARTRETDFHVFPDRYGLTYVHNTLSAANAAARQIALFGTPENDFTPTEDDIYDGEAKTGALRADRDYTLRREIRHGSASRENSVEPARPSRVEDEEMRVRYVKIDWDRDGCIWYDVEFEAVREINDSYATSGLAERITRRFRRDPLRKVVAYVKKMHVTDDAKKPLRNVVKQNMYRFMPRDWRGEFGATTPVREYDIKAERGDESPASDVFNKLVRKVTGKDGPTNMMPPPTKTSQVTVQTRGTQTIKSISIAPVAPKKREYASIAVQVEVERIEDTAPASSPVKAIGYTQLSPAPTAQMSPPVATRLLPTQSSPPIASAPTTVHSSQPTEAHHGRKTTLEEYIRTKSLAKAKNVAAPEGTLSAQAPPAPNIRTPVTVPVPQASAPQNRSRSRSDPRLSDPRLSDPRLTQDVAIAPRIPIQGSPDASALNGASNSPRLLPSPLTPTLASRVPPVAQAERDGPSPKRRKPTYAMSALVPGNAAGASTPHLNALANVAAKASPTALEPHAILQPPPNLMAGNAHTGFSRHTPTPPPLGPQTPVSALGVPYFRHISTPPPVLYPMGPPADPLTQTRSLTFQLDTLNSFLHTLHPILTSSTQMLNSQEDTTRNREALVAHLQNTLKQKEAQLTESKEWLENGKKELEAERQKIEEERKALKEKEETLGGREEKLENLLKGLMGV</sequence>
<name>A0A3N4HSK2_ASCIM</name>
<accession>A0A3N4HSK2</accession>
<keyword evidence="1" id="KW-0175">Coiled coil</keyword>
<feature type="region of interest" description="Disordered" evidence="2">
    <location>
        <begin position="384"/>
        <end position="502"/>
    </location>
</feature>
<feature type="compositionally biased region" description="Low complexity" evidence="2">
    <location>
        <begin position="465"/>
        <end position="483"/>
    </location>
</feature>
<dbReference type="EMBL" id="ML119753">
    <property type="protein sequence ID" value="RPA75966.1"/>
    <property type="molecule type" value="Genomic_DNA"/>
</dbReference>
<feature type="coiled-coil region" evidence="1">
    <location>
        <begin position="658"/>
        <end position="702"/>
    </location>
</feature>
<dbReference type="Proteomes" id="UP000275078">
    <property type="component" value="Unassembled WGS sequence"/>
</dbReference>
<proteinExistence type="predicted"/>
<feature type="region of interest" description="Disordered" evidence="2">
    <location>
        <begin position="344"/>
        <end position="370"/>
    </location>
</feature>
<protein>
    <submittedName>
        <fullName evidence="3">Uncharacterized protein</fullName>
    </submittedName>
</protein>
<feature type="compositionally biased region" description="Basic and acidic residues" evidence="2">
    <location>
        <begin position="425"/>
        <end position="438"/>
    </location>
</feature>
<feature type="compositionally biased region" description="Polar residues" evidence="2">
    <location>
        <begin position="344"/>
        <end position="363"/>
    </location>
</feature>
<evidence type="ECO:0000313" key="4">
    <source>
        <dbReference type="Proteomes" id="UP000275078"/>
    </source>
</evidence>
<dbReference type="AlphaFoldDB" id="A0A3N4HSK2"/>
<feature type="region of interest" description="Disordered" evidence="2">
    <location>
        <begin position="540"/>
        <end position="571"/>
    </location>
</feature>
<keyword evidence="4" id="KW-1185">Reference proteome</keyword>
<dbReference type="CDD" id="cd22249">
    <property type="entry name" value="UDM1_RNF168_RNF169-like"/>
    <property type="match status" value="1"/>
</dbReference>
<evidence type="ECO:0000256" key="2">
    <source>
        <dbReference type="SAM" id="MobiDB-lite"/>
    </source>
</evidence>
<reference evidence="3 4" key="1">
    <citation type="journal article" date="2018" name="Nat. Ecol. Evol.">
        <title>Pezizomycetes genomes reveal the molecular basis of ectomycorrhizal truffle lifestyle.</title>
        <authorList>
            <person name="Murat C."/>
            <person name="Payen T."/>
            <person name="Noel B."/>
            <person name="Kuo A."/>
            <person name="Morin E."/>
            <person name="Chen J."/>
            <person name="Kohler A."/>
            <person name="Krizsan K."/>
            <person name="Balestrini R."/>
            <person name="Da Silva C."/>
            <person name="Montanini B."/>
            <person name="Hainaut M."/>
            <person name="Levati E."/>
            <person name="Barry K.W."/>
            <person name="Belfiori B."/>
            <person name="Cichocki N."/>
            <person name="Clum A."/>
            <person name="Dockter R.B."/>
            <person name="Fauchery L."/>
            <person name="Guy J."/>
            <person name="Iotti M."/>
            <person name="Le Tacon F."/>
            <person name="Lindquist E.A."/>
            <person name="Lipzen A."/>
            <person name="Malagnac F."/>
            <person name="Mello A."/>
            <person name="Molinier V."/>
            <person name="Miyauchi S."/>
            <person name="Poulain J."/>
            <person name="Riccioni C."/>
            <person name="Rubini A."/>
            <person name="Sitrit Y."/>
            <person name="Splivallo R."/>
            <person name="Traeger S."/>
            <person name="Wang M."/>
            <person name="Zifcakova L."/>
            <person name="Wipf D."/>
            <person name="Zambonelli A."/>
            <person name="Paolocci F."/>
            <person name="Nowrousian M."/>
            <person name="Ottonello S."/>
            <person name="Baldrian P."/>
            <person name="Spatafora J.W."/>
            <person name="Henrissat B."/>
            <person name="Nagy L.G."/>
            <person name="Aury J.M."/>
            <person name="Wincker P."/>
            <person name="Grigoriev I.V."/>
            <person name="Bonfante P."/>
            <person name="Martin F.M."/>
        </authorList>
    </citation>
    <scope>NUCLEOTIDE SEQUENCE [LARGE SCALE GENOMIC DNA]</scope>
    <source>
        <strain evidence="3 4">RN42</strain>
    </source>
</reference>
<organism evidence="3 4">
    <name type="scientific">Ascobolus immersus RN42</name>
    <dbReference type="NCBI Taxonomy" id="1160509"/>
    <lineage>
        <taxon>Eukaryota</taxon>
        <taxon>Fungi</taxon>
        <taxon>Dikarya</taxon>
        <taxon>Ascomycota</taxon>
        <taxon>Pezizomycotina</taxon>
        <taxon>Pezizomycetes</taxon>
        <taxon>Pezizales</taxon>
        <taxon>Ascobolaceae</taxon>
        <taxon>Ascobolus</taxon>
    </lineage>
</organism>
<evidence type="ECO:0000313" key="3">
    <source>
        <dbReference type="EMBL" id="RPA75966.1"/>
    </source>
</evidence>